<dbReference type="SUPFAM" id="SSF141868">
    <property type="entry name" value="EAL domain-like"/>
    <property type="match status" value="1"/>
</dbReference>
<dbReference type="PANTHER" id="PTHR33121:SF19">
    <property type="entry name" value="CYCLIC DI-GMP PHOSPHODIESTERASE PA2567"/>
    <property type="match status" value="1"/>
</dbReference>
<accession>A0AAJ5VTU8</accession>
<dbReference type="Gene3D" id="3.20.20.450">
    <property type="entry name" value="EAL domain"/>
    <property type="match status" value="1"/>
</dbReference>
<dbReference type="SUPFAM" id="SSF55073">
    <property type="entry name" value="Nucleotide cyclase"/>
    <property type="match status" value="1"/>
</dbReference>
<evidence type="ECO:0000313" key="3">
    <source>
        <dbReference type="Proteomes" id="UP001217476"/>
    </source>
</evidence>
<dbReference type="InterPro" id="IPR035919">
    <property type="entry name" value="EAL_sf"/>
</dbReference>
<evidence type="ECO:0000313" key="2">
    <source>
        <dbReference type="EMBL" id="WEK04691.1"/>
    </source>
</evidence>
<dbReference type="InterPro" id="IPR050706">
    <property type="entry name" value="Cyclic-di-GMP_PDE-like"/>
</dbReference>
<dbReference type="InterPro" id="IPR029787">
    <property type="entry name" value="Nucleotide_cyclase"/>
</dbReference>
<sequence length="454" mass="49798">MSQKAQLKLIDTTQTWATSPSPQLMALLGQYDHITHLPNRLQFINCFDLLAGCGRPAMLVLVSLADARHYNEMQRALGIAFVENFVRAGARMIGDLLPPGAEIFHVGVLSFVTAVPVDDLTRAPDLVAHVAAAFASSMLVDNIPINTRVGVGLLPLDLSRGPTESLRAALVSAQDSRNGDTGYNFYDHRTDAANLRAFRMLAGLPEALAAEDQLSLHFQPRVRLCDGICTGVEALLRWTHPQLGPIAPGEFIPLVEQTALMAPLTDWVMDKALRQGRLLRNAGYDLKMSINTAPANLSEAGFDDLLLSRLEANDLSPEHVELEFTEGTLAANPKRAVQQLNRLRKTGVEVALDDFGSGYSNLIYLSRIPADVLKIDQSFVRPLMGAEDDDFLLRHIVTMAKGLGFRICAEGIETEYAYGHLASLGVEEGQGYHMARPMPADKLLQWLDSRQHQS</sequence>
<dbReference type="CDD" id="cd01948">
    <property type="entry name" value="EAL"/>
    <property type="match status" value="1"/>
</dbReference>
<dbReference type="InterPro" id="IPR043128">
    <property type="entry name" value="Rev_trsase/Diguanyl_cyclase"/>
</dbReference>
<gene>
    <name evidence="2" type="ORF">P0Y65_00065</name>
</gene>
<feature type="domain" description="EAL" evidence="1">
    <location>
        <begin position="197"/>
        <end position="451"/>
    </location>
</feature>
<dbReference type="GO" id="GO:0071111">
    <property type="term" value="F:cyclic-guanylate-specific phosphodiesterase activity"/>
    <property type="evidence" value="ECO:0007669"/>
    <property type="project" value="InterPro"/>
</dbReference>
<dbReference type="InterPro" id="IPR001633">
    <property type="entry name" value="EAL_dom"/>
</dbReference>
<reference evidence="2" key="1">
    <citation type="submission" date="2023-03" db="EMBL/GenBank/DDBJ databases">
        <title>Andean soil-derived lignocellulolytic bacterial consortium as a source of novel taxa and putative plastic-active enzymes.</title>
        <authorList>
            <person name="Diaz-Garcia L."/>
            <person name="Chuvochina M."/>
            <person name="Feuerriegel G."/>
            <person name="Bunk B."/>
            <person name="Sproer C."/>
            <person name="Streit W.R."/>
            <person name="Rodriguez L.M."/>
            <person name="Overmann J."/>
            <person name="Jimenez D.J."/>
        </authorList>
    </citation>
    <scope>NUCLEOTIDE SEQUENCE</scope>
    <source>
        <strain evidence="2">MAG 4196</strain>
    </source>
</reference>
<dbReference type="PROSITE" id="PS50883">
    <property type="entry name" value="EAL"/>
    <property type="match status" value="1"/>
</dbReference>
<protein>
    <submittedName>
        <fullName evidence="2">Bifunctional diguanylate cyclase/phosphodiesterase</fullName>
    </submittedName>
</protein>
<dbReference type="Proteomes" id="UP001217476">
    <property type="component" value="Chromosome"/>
</dbReference>
<dbReference type="AlphaFoldDB" id="A0AAJ5VTU8"/>
<dbReference type="SMART" id="SM00052">
    <property type="entry name" value="EAL"/>
    <property type="match status" value="1"/>
</dbReference>
<organism evidence="2 3">
    <name type="scientific">Candidatus Devosia phytovorans</name>
    <dbReference type="NCBI Taxonomy" id="3121372"/>
    <lineage>
        <taxon>Bacteria</taxon>
        <taxon>Pseudomonadati</taxon>
        <taxon>Pseudomonadota</taxon>
        <taxon>Alphaproteobacteria</taxon>
        <taxon>Hyphomicrobiales</taxon>
        <taxon>Devosiaceae</taxon>
        <taxon>Devosia</taxon>
    </lineage>
</organism>
<evidence type="ECO:0000259" key="1">
    <source>
        <dbReference type="PROSITE" id="PS50883"/>
    </source>
</evidence>
<dbReference type="Pfam" id="PF00563">
    <property type="entry name" value="EAL"/>
    <property type="match status" value="1"/>
</dbReference>
<dbReference type="EMBL" id="CP119312">
    <property type="protein sequence ID" value="WEK04691.1"/>
    <property type="molecule type" value="Genomic_DNA"/>
</dbReference>
<proteinExistence type="predicted"/>
<dbReference type="Gene3D" id="3.30.70.270">
    <property type="match status" value="1"/>
</dbReference>
<name>A0AAJ5VTU8_9HYPH</name>
<dbReference type="PANTHER" id="PTHR33121">
    <property type="entry name" value="CYCLIC DI-GMP PHOSPHODIESTERASE PDEF"/>
    <property type="match status" value="1"/>
</dbReference>